<reference evidence="5" key="1">
    <citation type="journal article" date="2019" name="Int. J. Syst. Evol. Microbiol.">
        <title>The Global Catalogue of Microorganisms (GCM) 10K type strain sequencing project: providing services to taxonomists for standard genome sequencing and annotation.</title>
        <authorList>
            <consortium name="The Broad Institute Genomics Platform"/>
            <consortium name="The Broad Institute Genome Sequencing Center for Infectious Disease"/>
            <person name="Wu L."/>
            <person name="Ma J."/>
        </authorList>
    </citation>
    <scope>NUCLEOTIDE SEQUENCE [LARGE SCALE GENOMIC DNA]</scope>
    <source>
        <strain evidence="5">JCM 17494</strain>
    </source>
</reference>
<dbReference type="InterPro" id="IPR050090">
    <property type="entry name" value="Tyrosine_recombinase_XerCD"/>
</dbReference>
<accession>A0ABP7CC77</accession>
<evidence type="ECO:0000313" key="4">
    <source>
        <dbReference type="EMBL" id="GAA3687002.1"/>
    </source>
</evidence>
<dbReference type="PROSITE" id="PS51898">
    <property type="entry name" value="TYR_RECOMBINASE"/>
    <property type="match status" value="1"/>
</dbReference>
<evidence type="ECO:0000313" key="5">
    <source>
        <dbReference type="Proteomes" id="UP001500711"/>
    </source>
</evidence>
<keyword evidence="5" id="KW-1185">Reference proteome</keyword>
<dbReference type="EMBL" id="BAABBE010000058">
    <property type="protein sequence ID" value="GAA3687002.1"/>
    <property type="molecule type" value="Genomic_DNA"/>
</dbReference>
<evidence type="ECO:0000256" key="2">
    <source>
        <dbReference type="ARBA" id="ARBA00023172"/>
    </source>
</evidence>
<keyword evidence="1" id="KW-0238">DNA-binding</keyword>
<dbReference type="Gene3D" id="1.10.150.130">
    <property type="match status" value="1"/>
</dbReference>
<proteinExistence type="predicted"/>
<dbReference type="SUPFAM" id="SSF56349">
    <property type="entry name" value="DNA breaking-rejoining enzymes"/>
    <property type="match status" value="1"/>
</dbReference>
<dbReference type="InterPro" id="IPR011010">
    <property type="entry name" value="DNA_brk_join_enz"/>
</dbReference>
<dbReference type="InterPro" id="IPR010998">
    <property type="entry name" value="Integrase_recombinase_N"/>
</dbReference>
<organism evidence="4 5">
    <name type="scientific">Lentzea roselyniae</name>
    <dbReference type="NCBI Taxonomy" id="531940"/>
    <lineage>
        <taxon>Bacteria</taxon>
        <taxon>Bacillati</taxon>
        <taxon>Actinomycetota</taxon>
        <taxon>Actinomycetes</taxon>
        <taxon>Pseudonocardiales</taxon>
        <taxon>Pseudonocardiaceae</taxon>
        <taxon>Lentzea</taxon>
    </lineage>
</organism>
<evidence type="ECO:0000256" key="1">
    <source>
        <dbReference type="ARBA" id="ARBA00023125"/>
    </source>
</evidence>
<evidence type="ECO:0000259" key="3">
    <source>
        <dbReference type="PROSITE" id="PS51898"/>
    </source>
</evidence>
<dbReference type="InterPro" id="IPR002104">
    <property type="entry name" value="Integrase_catalytic"/>
</dbReference>
<feature type="domain" description="Tyr recombinase" evidence="3">
    <location>
        <begin position="144"/>
        <end position="329"/>
    </location>
</feature>
<dbReference type="PANTHER" id="PTHR30349">
    <property type="entry name" value="PHAGE INTEGRASE-RELATED"/>
    <property type="match status" value="1"/>
</dbReference>
<name>A0ABP7CC77_9PSEU</name>
<dbReference type="Proteomes" id="UP001500711">
    <property type="component" value="Unassembled WGS sequence"/>
</dbReference>
<dbReference type="InterPro" id="IPR013762">
    <property type="entry name" value="Integrase-like_cat_sf"/>
</dbReference>
<dbReference type="Pfam" id="PF00589">
    <property type="entry name" value="Phage_integrase"/>
    <property type="match status" value="1"/>
</dbReference>
<dbReference type="RefSeq" id="WP_346137037.1">
    <property type="nucleotide sequence ID" value="NZ_BAABBE010000058.1"/>
</dbReference>
<sequence length="359" mass="40408">MAVGSAQADVQALVQLMHAMNVEPEELLAAARPQNVPTFEEFMRLVRAAASPGLQRSYKSYWDRIVECWGGRRLNEPTPREVGELLEHIRANALRRRTHVDGAGAVCNLYYALLRVYRFAIDQEVLSSRQDPMPKVPRPRSAKSQRHALSPQLYQEIVRTAVGTGRDPRLDGLILRFHLETAARTGGALNLRPMDLDPERLLVTLREKGSIQRLQPVSRTLMRALLDHAEERGARDKASPLFRFRDGRPLTKRRYETLWIRVGKYVPAIGEENISMHWLRHTTLTWVERNFGVAVAVAYAGHSAGLSLWRGVTAHYVKASLEEVATALQALTGEPHPLAAHWSWSAAALEVHPLQEAGR</sequence>
<dbReference type="Gene3D" id="1.10.443.10">
    <property type="entry name" value="Intergrase catalytic core"/>
    <property type="match status" value="1"/>
</dbReference>
<protein>
    <recommendedName>
        <fullName evidence="3">Tyr recombinase domain-containing protein</fullName>
    </recommendedName>
</protein>
<keyword evidence="2" id="KW-0233">DNA recombination</keyword>
<gene>
    <name evidence="4" type="ORF">GCM10022267_87310</name>
</gene>
<comment type="caution">
    <text evidence="4">The sequence shown here is derived from an EMBL/GenBank/DDBJ whole genome shotgun (WGS) entry which is preliminary data.</text>
</comment>
<dbReference type="CDD" id="cd00397">
    <property type="entry name" value="DNA_BRE_C"/>
    <property type="match status" value="1"/>
</dbReference>